<feature type="region of interest" description="Disordered" evidence="1">
    <location>
        <begin position="102"/>
        <end position="134"/>
    </location>
</feature>
<gene>
    <name evidence="2" type="ORF">MCNOR_0373</name>
</gene>
<feature type="compositionally biased region" description="Basic and acidic residues" evidence="1">
    <location>
        <begin position="102"/>
        <end position="118"/>
    </location>
</feature>
<reference evidence="2" key="1">
    <citation type="submission" date="2023-03" db="EMBL/GenBank/DDBJ databases">
        <authorList>
            <person name="Pearce D."/>
        </authorList>
    </citation>
    <scope>NUCLEOTIDE SEQUENCE</scope>
    <source>
        <strain evidence="2">Mc</strain>
    </source>
</reference>
<dbReference type="Proteomes" id="UP001158598">
    <property type="component" value="Chromosome"/>
</dbReference>
<evidence type="ECO:0000256" key="1">
    <source>
        <dbReference type="SAM" id="MobiDB-lite"/>
    </source>
</evidence>
<dbReference type="EMBL" id="OX458332">
    <property type="protein sequence ID" value="CAI8736081.1"/>
    <property type="molecule type" value="Genomic_DNA"/>
</dbReference>
<dbReference type="InterPro" id="IPR010148">
    <property type="entry name" value="CRISPR-assoc_prot_CT1975"/>
</dbReference>
<sequence length="414" mass="44777">MFLQIHSLTSYHATLLNRDDAGLAKRIPFGDAVRLRVSSQCLKRHWRESLQQTIPLPTGLRTRHVFEREIYPRLKQEGVEDSLAKQLTLSLMGLLLQKSDKTAKPEKAKKGKNGHEEQAEFDFEEGAGTEESSAGDLRVKQPILFGRPEVDYLISLLKACAEEGSGAEKALQAKLKGDKANFKAMLKAAGHGDLYAGLEGALFGRFVTSDILSRSDAAVHVAHSFTVHGLDTEVDYFTVVDDLNREEETGAAHAGDMELGAGLFYGYVAVDIPLLVSNLTGCDTTRWAEQEPADVRKVLTGLIRAIATVSPGAKLGATAPYAFSEFVLLETGKQQPRALSNAYLQALPMRGDPLQAAIDALAKHLRALDAMYGRTSDSRSVASTRAFDADLAPTNSLDASIGAALDAIFPPAKA</sequence>
<feature type="compositionally biased region" description="Acidic residues" evidence="1">
    <location>
        <begin position="119"/>
        <end position="128"/>
    </location>
</feature>
<organism evidence="2 3">
    <name type="scientific">Methylococcus capsulatus</name>
    <dbReference type="NCBI Taxonomy" id="414"/>
    <lineage>
        <taxon>Bacteria</taxon>
        <taxon>Pseudomonadati</taxon>
        <taxon>Pseudomonadota</taxon>
        <taxon>Gammaproteobacteria</taxon>
        <taxon>Methylococcales</taxon>
        <taxon>Methylococcaceae</taxon>
        <taxon>Methylococcus</taxon>
    </lineage>
</organism>
<evidence type="ECO:0000313" key="3">
    <source>
        <dbReference type="Proteomes" id="UP001158598"/>
    </source>
</evidence>
<proteinExistence type="predicted"/>
<dbReference type="Pfam" id="PF09344">
    <property type="entry name" value="Cas_CT1975"/>
    <property type="match status" value="1"/>
</dbReference>
<dbReference type="RefSeq" id="WP_017364153.1">
    <property type="nucleotide sequence ID" value="NZ_OX458332.1"/>
</dbReference>
<accession>A0AA35V2Q0</accession>
<dbReference type="AlphaFoldDB" id="A0AA35V2Q0"/>
<protein>
    <submittedName>
        <fullName evidence="2">CRISPR system Cascade subunit CasC</fullName>
    </submittedName>
</protein>
<name>A0AA35V2Q0_METCP</name>
<evidence type="ECO:0000313" key="2">
    <source>
        <dbReference type="EMBL" id="CAI8736081.1"/>
    </source>
</evidence>